<sequence length="408" mass="46502">MKLQEFTTRKLFSKISREKSMDSGLQIPDDITSNILKGLPAKSLMRFKSVCRLWYALICDPFFARRHHIHSHNRPDASYILFYALRRNSKAIALFPTNSDGILSTQLPLHKFQPNFVPCTSVVNGLICLCNASNLQLLYVLNVTTGETMLLPQGKHCREYSYNEILRPLFYLGFDPVTVKYKLLYFHRDAGAGIIRECHILTLGSMSWREIHCPNYGEIMRAVSFNGAIYWKHKAVMNGKRSLLYFDVGQEKFVVIETPPEIDSAGGTISLIQVGKDVGYLCIKNFCRSWTLWTLNIDDHQAWLKDEKCLQDPDLEGPFVDRLIGSTNTGEVMVKAIRFKLGFIWHDHVDAKEPPIYEFYDMRTGKSRRPTIDLPSLLKKDGNGDPVLGDVASCHHVENILPLRSLSG</sequence>
<evidence type="ECO:0000259" key="1">
    <source>
        <dbReference type="PROSITE" id="PS50181"/>
    </source>
</evidence>
<dbReference type="AlphaFoldDB" id="A0A6P6X4E7"/>
<dbReference type="Pfam" id="PF08268">
    <property type="entry name" value="FBA_3"/>
    <property type="match status" value="1"/>
</dbReference>
<dbReference type="RefSeq" id="XP_027120717.1">
    <property type="nucleotide sequence ID" value="XM_027264916.1"/>
</dbReference>
<dbReference type="PANTHER" id="PTHR31111">
    <property type="entry name" value="BNAA05G37150D PROTEIN-RELATED"/>
    <property type="match status" value="1"/>
</dbReference>
<evidence type="ECO:0000313" key="3">
    <source>
        <dbReference type="RefSeq" id="XP_027120717.1"/>
    </source>
</evidence>
<protein>
    <submittedName>
        <fullName evidence="3">F-box protein At5g62060</fullName>
    </submittedName>
</protein>
<organism evidence="2 3">
    <name type="scientific">Coffea arabica</name>
    <name type="common">Arabian coffee</name>
    <dbReference type="NCBI Taxonomy" id="13443"/>
    <lineage>
        <taxon>Eukaryota</taxon>
        <taxon>Viridiplantae</taxon>
        <taxon>Streptophyta</taxon>
        <taxon>Embryophyta</taxon>
        <taxon>Tracheophyta</taxon>
        <taxon>Spermatophyta</taxon>
        <taxon>Magnoliopsida</taxon>
        <taxon>eudicotyledons</taxon>
        <taxon>Gunneridae</taxon>
        <taxon>Pentapetalae</taxon>
        <taxon>asterids</taxon>
        <taxon>lamiids</taxon>
        <taxon>Gentianales</taxon>
        <taxon>Rubiaceae</taxon>
        <taxon>Ixoroideae</taxon>
        <taxon>Gardenieae complex</taxon>
        <taxon>Bertiereae - Coffeeae clade</taxon>
        <taxon>Coffeeae</taxon>
        <taxon>Coffea</taxon>
    </lineage>
</organism>
<dbReference type="InterPro" id="IPR036047">
    <property type="entry name" value="F-box-like_dom_sf"/>
</dbReference>
<dbReference type="InterPro" id="IPR013187">
    <property type="entry name" value="F-box-assoc_dom_typ3"/>
</dbReference>
<dbReference type="GeneID" id="113737734"/>
<keyword evidence="2" id="KW-1185">Reference proteome</keyword>
<dbReference type="Pfam" id="PF12937">
    <property type="entry name" value="F-box-like"/>
    <property type="match status" value="1"/>
</dbReference>
<accession>A0A6P6X4E7</accession>
<dbReference type="OrthoDB" id="1289418at2759"/>
<gene>
    <name evidence="3" type="primary">LOC113737734</name>
</gene>
<dbReference type="PANTHER" id="PTHR31111:SF138">
    <property type="entry name" value="F-BOX ASSOCIATED DOMAIN-CONTAINING PROTEIN"/>
    <property type="match status" value="1"/>
</dbReference>
<reference evidence="3" key="2">
    <citation type="submission" date="2025-08" db="UniProtKB">
        <authorList>
            <consortium name="RefSeq"/>
        </authorList>
    </citation>
    <scope>IDENTIFICATION</scope>
    <source>
        <tissue evidence="3">Leaves</tissue>
    </source>
</reference>
<reference evidence="2" key="1">
    <citation type="journal article" date="2025" name="Foods">
        <title>Unveiling the Microbial Signatures of Arabica Coffee Cherries: Insights into Ripeness Specific Diversity, Functional Traits, and Implications for Quality and Safety.</title>
        <authorList>
            <consortium name="RefSeq"/>
            <person name="Tenea G.N."/>
            <person name="Cifuentes V."/>
            <person name="Reyes P."/>
            <person name="Cevallos-Vallejos M."/>
        </authorList>
    </citation>
    <scope>NUCLEOTIDE SEQUENCE [LARGE SCALE GENOMIC DNA]</scope>
</reference>
<dbReference type="CDD" id="cd22157">
    <property type="entry name" value="F-box_AtFBW1-like"/>
    <property type="match status" value="1"/>
</dbReference>
<dbReference type="InterPro" id="IPR017451">
    <property type="entry name" value="F-box-assoc_interact_dom"/>
</dbReference>
<dbReference type="SMART" id="SM00256">
    <property type="entry name" value="FBOX"/>
    <property type="match status" value="1"/>
</dbReference>
<dbReference type="SUPFAM" id="SSF81383">
    <property type="entry name" value="F-box domain"/>
    <property type="match status" value="1"/>
</dbReference>
<evidence type="ECO:0000313" key="2">
    <source>
        <dbReference type="Proteomes" id="UP001652660"/>
    </source>
</evidence>
<dbReference type="Gene3D" id="1.20.1280.50">
    <property type="match status" value="1"/>
</dbReference>
<proteinExistence type="predicted"/>
<dbReference type="InterPro" id="IPR001810">
    <property type="entry name" value="F-box_dom"/>
</dbReference>
<feature type="domain" description="F-box" evidence="1">
    <location>
        <begin position="21"/>
        <end position="66"/>
    </location>
</feature>
<dbReference type="PROSITE" id="PS50181">
    <property type="entry name" value="FBOX"/>
    <property type="match status" value="1"/>
</dbReference>
<dbReference type="NCBIfam" id="TIGR01640">
    <property type="entry name" value="F_box_assoc_1"/>
    <property type="match status" value="1"/>
</dbReference>
<dbReference type="Proteomes" id="UP001652660">
    <property type="component" value="Chromosome 3e"/>
</dbReference>
<name>A0A6P6X4E7_COFAR</name>